<evidence type="ECO:0000313" key="3">
    <source>
        <dbReference type="Proteomes" id="UP000182690"/>
    </source>
</evidence>
<dbReference type="InterPro" id="IPR037465">
    <property type="entry name" value="YlxR"/>
</dbReference>
<protein>
    <recommendedName>
        <fullName evidence="1">YlxR domain-containing protein</fullName>
    </recommendedName>
</protein>
<dbReference type="Proteomes" id="UP000182690">
    <property type="component" value="Unassembled WGS sequence"/>
</dbReference>
<dbReference type="AlphaFoldDB" id="A0A1H0XSU2"/>
<reference evidence="2 3" key="1">
    <citation type="submission" date="2016-10" db="EMBL/GenBank/DDBJ databases">
        <authorList>
            <person name="de Groot N.N."/>
        </authorList>
    </citation>
    <scope>NUCLEOTIDE SEQUENCE [LARGE SCALE GENOMIC DNA]</scope>
    <source>
        <strain evidence="2 3">DSM 22788</strain>
    </source>
</reference>
<gene>
    <name evidence="2" type="ORF">SAMN04488565_0137</name>
</gene>
<dbReference type="RefSeq" id="WP_074689809.1">
    <property type="nucleotide sequence ID" value="NZ_FNKB01000001.1"/>
</dbReference>
<evidence type="ECO:0000259" key="1">
    <source>
        <dbReference type="Pfam" id="PF04296"/>
    </source>
</evidence>
<dbReference type="PANTHER" id="PTHR34215:SF1">
    <property type="entry name" value="YLXR DOMAIN-CONTAINING PROTEIN"/>
    <property type="match status" value="1"/>
</dbReference>
<dbReference type="SUPFAM" id="SSF64376">
    <property type="entry name" value="YlxR-like"/>
    <property type="match status" value="1"/>
</dbReference>
<dbReference type="OrthoDB" id="5244965at2"/>
<dbReference type="InterPro" id="IPR035931">
    <property type="entry name" value="YlxR-like_sf"/>
</dbReference>
<accession>A0A1H0XSU2</accession>
<dbReference type="Pfam" id="PF04296">
    <property type="entry name" value="YlxR"/>
    <property type="match status" value="1"/>
</dbReference>
<organism evidence="2 3">
    <name type="scientific">Leucobacter chromiiresistens</name>
    <dbReference type="NCBI Taxonomy" id="1079994"/>
    <lineage>
        <taxon>Bacteria</taxon>
        <taxon>Bacillati</taxon>
        <taxon>Actinomycetota</taxon>
        <taxon>Actinomycetes</taxon>
        <taxon>Micrococcales</taxon>
        <taxon>Microbacteriaceae</taxon>
        <taxon>Leucobacter</taxon>
    </lineage>
</organism>
<proteinExistence type="predicted"/>
<dbReference type="EMBL" id="FNKB01000001">
    <property type="protein sequence ID" value="SDQ05972.1"/>
    <property type="molecule type" value="Genomic_DNA"/>
</dbReference>
<dbReference type="STRING" id="1079994.SAMN04488565_0137"/>
<evidence type="ECO:0000313" key="2">
    <source>
        <dbReference type="EMBL" id="SDQ05972.1"/>
    </source>
</evidence>
<dbReference type="Gene3D" id="3.30.1230.10">
    <property type="entry name" value="YlxR-like"/>
    <property type="match status" value="1"/>
</dbReference>
<dbReference type="InterPro" id="IPR007393">
    <property type="entry name" value="YlxR_dom"/>
</dbReference>
<sequence>MVPVRTCVACRERAARTELLRVVVHEDRLVVDDRAVLPGRGAWVHPTVHCLDRAVTRGFLLRALRVSGKPDISPLENRLKKLMDN</sequence>
<feature type="domain" description="YlxR" evidence="1">
    <location>
        <begin position="5"/>
        <end position="71"/>
    </location>
</feature>
<name>A0A1H0XSU2_9MICO</name>
<dbReference type="PANTHER" id="PTHR34215">
    <property type="entry name" value="BLL0784 PROTEIN"/>
    <property type="match status" value="1"/>
</dbReference>